<dbReference type="InterPro" id="IPR016163">
    <property type="entry name" value="Ald_DH_C"/>
</dbReference>
<dbReference type="Gene3D" id="3.40.309.10">
    <property type="entry name" value="Aldehyde Dehydrogenase, Chain A, domain 2"/>
    <property type="match status" value="1"/>
</dbReference>
<evidence type="ECO:0000256" key="2">
    <source>
        <dbReference type="ARBA" id="ARBA00023002"/>
    </source>
</evidence>
<accession>A0A8E2AS07</accession>
<keyword evidence="8" id="KW-1185">Reference proteome</keyword>
<dbReference type="PANTHER" id="PTHR11699">
    <property type="entry name" value="ALDEHYDE DEHYDROGENASE-RELATED"/>
    <property type="match status" value="1"/>
</dbReference>
<reference evidence="7 8" key="1">
    <citation type="submission" date="2016-07" db="EMBL/GenBank/DDBJ databases">
        <title>Draft genome of the white-rot fungus Obba rivulosa 3A-2.</title>
        <authorList>
            <consortium name="DOE Joint Genome Institute"/>
            <person name="Miettinen O."/>
            <person name="Riley R."/>
            <person name="Acob R."/>
            <person name="Barry K."/>
            <person name="Cullen D."/>
            <person name="De Vries R."/>
            <person name="Hainaut M."/>
            <person name="Hatakka A."/>
            <person name="Henrissat B."/>
            <person name="Hilden K."/>
            <person name="Kuo R."/>
            <person name="Labutti K."/>
            <person name="Lipzen A."/>
            <person name="Makela M.R."/>
            <person name="Sandor L."/>
            <person name="Spatafora J.W."/>
            <person name="Grigoriev I.V."/>
            <person name="Hibbett D.S."/>
        </authorList>
    </citation>
    <scope>NUCLEOTIDE SEQUENCE [LARGE SCALE GENOMIC DNA]</scope>
    <source>
        <strain evidence="7 8">3A-2</strain>
    </source>
</reference>
<dbReference type="InterPro" id="IPR016161">
    <property type="entry name" value="Ald_DH/histidinol_DH"/>
</dbReference>
<dbReference type="OrthoDB" id="310895at2759"/>
<proteinExistence type="inferred from homology"/>
<dbReference type="SUPFAM" id="SSF53720">
    <property type="entry name" value="ALDH-like"/>
    <property type="match status" value="1"/>
</dbReference>
<dbReference type="InterPro" id="IPR016162">
    <property type="entry name" value="Ald_DH_N"/>
</dbReference>
<sequence length="621" mass="69697">MASSYEYDDDDSHVFGYLLTFFFAWGIYLVWWRWHSFRNRAIPFRHPAPHVRQIGPTFQATRLEGASLKSHEQYPDLRPPGFPPERKCITAFDPSTGFHLATMLADSKEEITEKIARADRAQKAWRQTSFTDRRRVVRSLKKWLVDNQETCAKVACRDTGKTLLDAALGEILTTCSKMDWLLAHGERVLRPETRYNNLLMFYKKSQVHYEPLGVVAAIVSWNYPLHNAWSPILAALFAGDAIVVKCSEHVIWSTSWFVGAIMTCLQACGHSPDLVQLVCCYPEEADALTRSSLIRHITFIGSEEVGRKVAMAATENLTPVTLELGGKDPAILLPSTDLKRWSSILMRGIFQNAGQNCIGIERVIVHSSQYNELYEMMCERAGELRLGSALSQGQDGVVPNPDCGAMISPDRFDDLERVINDAEDHGAVFEVGGHRYEHQWLEHGSYFLPTVIGNVDPRAEIAQREMFAPIALIIKYDTIEEAIALANGTRYGLGASVFGPDTEKCMYIAKQLECGMVSINDFGVFYVSPVVQDLPFGGMKASGYGRFGGPEGLRSLTNPKAIVVDRFGWLVSTSIPRPVDYPIRSMAQSWQFISGLIGFVYAEEWRTRIESLMGLIRASKQ</sequence>
<gene>
    <name evidence="7" type="ORF">OBBRIDRAFT_732421</name>
</gene>
<name>A0A8E2AS07_9APHY</name>
<dbReference type="EMBL" id="KV722424">
    <property type="protein sequence ID" value="OCH89541.1"/>
    <property type="molecule type" value="Genomic_DNA"/>
</dbReference>
<dbReference type="Proteomes" id="UP000250043">
    <property type="component" value="Unassembled WGS sequence"/>
</dbReference>
<keyword evidence="5" id="KW-1133">Transmembrane helix</keyword>
<dbReference type="InterPro" id="IPR029510">
    <property type="entry name" value="Ald_DH_CS_GLU"/>
</dbReference>
<dbReference type="AlphaFoldDB" id="A0A8E2AS07"/>
<dbReference type="GO" id="GO:0016620">
    <property type="term" value="F:oxidoreductase activity, acting on the aldehyde or oxo group of donors, NAD or NADP as acceptor"/>
    <property type="evidence" value="ECO:0007669"/>
    <property type="project" value="InterPro"/>
</dbReference>
<dbReference type="PROSITE" id="PS00687">
    <property type="entry name" value="ALDEHYDE_DEHYDR_GLU"/>
    <property type="match status" value="1"/>
</dbReference>
<feature type="transmembrane region" description="Helical" evidence="5">
    <location>
        <begin position="14"/>
        <end position="32"/>
    </location>
</feature>
<feature type="domain" description="Aldehyde dehydrogenase" evidence="6">
    <location>
        <begin position="87"/>
        <end position="562"/>
    </location>
</feature>
<dbReference type="InterPro" id="IPR015590">
    <property type="entry name" value="Aldehyde_DH_dom"/>
</dbReference>
<evidence type="ECO:0000256" key="5">
    <source>
        <dbReference type="SAM" id="Phobius"/>
    </source>
</evidence>
<evidence type="ECO:0000313" key="7">
    <source>
        <dbReference type="EMBL" id="OCH89541.1"/>
    </source>
</evidence>
<dbReference type="InterPro" id="IPR016160">
    <property type="entry name" value="Ald_DH_CS_CYS"/>
</dbReference>
<evidence type="ECO:0000259" key="6">
    <source>
        <dbReference type="Pfam" id="PF00171"/>
    </source>
</evidence>
<dbReference type="Pfam" id="PF00171">
    <property type="entry name" value="Aldedh"/>
    <property type="match status" value="1"/>
</dbReference>
<feature type="active site" evidence="3">
    <location>
        <position position="323"/>
    </location>
</feature>
<evidence type="ECO:0000313" key="8">
    <source>
        <dbReference type="Proteomes" id="UP000250043"/>
    </source>
</evidence>
<dbReference type="CDD" id="cd07098">
    <property type="entry name" value="ALDH_F15-22"/>
    <property type="match status" value="1"/>
</dbReference>
<protein>
    <submittedName>
        <fullName evidence="7">Meiotic sister-chromatid recombination aldehyde dehydrogenase</fullName>
    </submittedName>
</protein>
<keyword evidence="5" id="KW-0812">Transmembrane</keyword>
<keyword evidence="5" id="KW-0472">Membrane</keyword>
<organism evidence="7 8">
    <name type="scientific">Obba rivulosa</name>
    <dbReference type="NCBI Taxonomy" id="1052685"/>
    <lineage>
        <taxon>Eukaryota</taxon>
        <taxon>Fungi</taxon>
        <taxon>Dikarya</taxon>
        <taxon>Basidiomycota</taxon>
        <taxon>Agaricomycotina</taxon>
        <taxon>Agaricomycetes</taxon>
        <taxon>Polyporales</taxon>
        <taxon>Gelatoporiaceae</taxon>
        <taxon>Obba</taxon>
    </lineage>
</organism>
<keyword evidence="2 4" id="KW-0560">Oxidoreductase</keyword>
<dbReference type="PROSITE" id="PS00070">
    <property type="entry name" value="ALDEHYDE_DEHYDR_CYS"/>
    <property type="match status" value="1"/>
</dbReference>
<evidence type="ECO:0000256" key="1">
    <source>
        <dbReference type="ARBA" id="ARBA00009986"/>
    </source>
</evidence>
<comment type="similarity">
    <text evidence="1 4">Belongs to the aldehyde dehydrogenase family.</text>
</comment>
<dbReference type="Gene3D" id="3.40.605.10">
    <property type="entry name" value="Aldehyde Dehydrogenase, Chain A, domain 1"/>
    <property type="match status" value="1"/>
</dbReference>
<evidence type="ECO:0000256" key="3">
    <source>
        <dbReference type="PROSITE-ProRule" id="PRU10007"/>
    </source>
</evidence>
<evidence type="ECO:0000256" key="4">
    <source>
        <dbReference type="RuleBase" id="RU003345"/>
    </source>
</evidence>